<proteinExistence type="predicted"/>
<comment type="caution">
    <text evidence="1">The sequence shown here is derived from an EMBL/GenBank/DDBJ whole genome shotgun (WGS) entry which is preliminary data.</text>
</comment>
<reference evidence="1 2" key="1">
    <citation type="submission" date="2019-03" db="EMBL/GenBank/DDBJ databases">
        <title>Genomic features of bacteria from cold environments.</title>
        <authorList>
            <person name="Shen L."/>
        </authorList>
    </citation>
    <scope>NUCLEOTIDE SEQUENCE [LARGE SCALE GENOMIC DNA]</scope>
    <source>
        <strain evidence="2">T3246-1</strain>
    </source>
</reference>
<dbReference type="EMBL" id="SMNA01000007">
    <property type="protein sequence ID" value="TDE91586.1"/>
    <property type="molecule type" value="Genomic_DNA"/>
</dbReference>
<evidence type="ECO:0000313" key="2">
    <source>
        <dbReference type="Proteomes" id="UP000504882"/>
    </source>
</evidence>
<dbReference type="RefSeq" id="WP_133108620.1">
    <property type="nucleotide sequence ID" value="NZ_SMNA01000007.1"/>
</dbReference>
<evidence type="ECO:0000313" key="1">
    <source>
        <dbReference type="EMBL" id="TDE91586.1"/>
    </source>
</evidence>
<name>A0ABY2E0U9_9MICO</name>
<accession>A0ABY2E0U9</accession>
<keyword evidence="2" id="KW-1185">Reference proteome</keyword>
<sequence>MSLATDVADDLRVRLGKPYVVRGFLPTVDAVPHPTVAVWQTRVVKAPLLGHNVLQFEITVQVIVGEEDMAAADRALDVALLDVLDALQRISLVDWTGADRVVREDAHHAYNINCQALAKIGE</sequence>
<gene>
    <name evidence="1" type="ORF">EXU48_15685</name>
</gene>
<protein>
    <recommendedName>
        <fullName evidence="3">DUF3168 domain-containing protein</fullName>
    </recommendedName>
</protein>
<dbReference type="Proteomes" id="UP000504882">
    <property type="component" value="Unassembled WGS sequence"/>
</dbReference>
<evidence type="ECO:0008006" key="3">
    <source>
        <dbReference type="Google" id="ProtNLM"/>
    </source>
</evidence>
<organism evidence="1 2">
    <name type="scientific">Occultella glacieicola</name>
    <dbReference type="NCBI Taxonomy" id="2518684"/>
    <lineage>
        <taxon>Bacteria</taxon>
        <taxon>Bacillati</taxon>
        <taxon>Actinomycetota</taxon>
        <taxon>Actinomycetes</taxon>
        <taxon>Micrococcales</taxon>
        <taxon>Ruaniaceae</taxon>
        <taxon>Occultella</taxon>
    </lineage>
</organism>